<dbReference type="GO" id="GO:0050661">
    <property type="term" value="F:NADP binding"/>
    <property type="evidence" value="ECO:0007669"/>
    <property type="project" value="InterPro"/>
</dbReference>
<comment type="similarity">
    <text evidence="4">Belongs to the NAD(P)-dependent epimerase/dehydratase family. HldD subfamily.</text>
</comment>
<protein>
    <recommendedName>
        <fullName evidence="4">ADP-L-glycero-D-manno-heptose-6-epimerase</fullName>
        <ecNumber evidence="4">5.1.3.20</ecNumber>
    </recommendedName>
    <alternativeName>
        <fullName evidence="4">ADP-L-glycero-beta-D-manno-heptose-6-epimerase</fullName>
        <shortName evidence="4">ADP-glyceromanno-heptose 6-epimerase</shortName>
        <shortName evidence="4">ADP-hep 6-epimerase</shortName>
        <shortName evidence="4">AGME</shortName>
    </alternativeName>
</protein>
<comment type="pathway">
    <text evidence="4">Nucleotide-sugar biosynthesis; ADP-L-glycero-beta-D-manno-heptose biosynthesis; ADP-L-glycero-beta-D-manno-heptose from D-glycero-beta-D-manno-heptose 7-phosphate: step 4/4.</text>
</comment>
<sequence length="327" mass="36568">MYIITGGAGFIGSAMLWRLNQAGITDILVVDNLGSTEKWKNLVNRRYARYAHRSEFLEMLRGNALGGKVEAIVHMGACSSTTEKDADFLMANNTAYTVELCRFALEHGARFINAGSAATYGDGSLGFSDRAETTRRLKPLNMYGYSKHLFDLWLLDNKLTESVASLKFFNVYGPNEYHKGDMRSVACKAFHEISATGRLRLFRSNTPDFADGGQMRDFVYVKDCVELMFWLLENPATNGILNVGTGKARSWNDLACAIFAALGKAPRIEYMDMPEALRGKYQNFTQADMSWMQETNCPVRFASLEQGIADYVGNYLAQSDPYLEMPA</sequence>
<keyword evidence="1 4" id="KW-0521">NADP</keyword>
<comment type="cofactor">
    <cofactor evidence="4">
        <name>NADP(+)</name>
        <dbReference type="ChEBI" id="CHEBI:58349"/>
    </cofactor>
    <text evidence="4">Binds 1 NADP(+) per subunit.</text>
</comment>
<feature type="active site" description="Proton acceptor" evidence="4">
    <location>
        <position position="179"/>
    </location>
</feature>
<feature type="binding site" evidence="4">
    <location>
        <position position="171"/>
    </location>
    <ligand>
        <name>NADP(+)</name>
        <dbReference type="ChEBI" id="CHEBI:58349"/>
    </ligand>
</feature>
<feature type="domain" description="NAD-dependent epimerase/dehydratase" evidence="5">
    <location>
        <begin position="3"/>
        <end position="244"/>
    </location>
</feature>
<feature type="binding site" evidence="4">
    <location>
        <begin position="31"/>
        <end position="32"/>
    </location>
    <ligand>
        <name>NADP(+)</name>
        <dbReference type="ChEBI" id="CHEBI:58349"/>
    </ligand>
</feature>
<dbReference type="NCBIfam" id="TIGR02197">
    <property type="entry name" value="heptose_epim"/>
    <property type="match status" value="1"/>
</dbReference>
<feature type="binding site" evidence="4">
    <location>
        <begin position="202"/>
        <end position="205"/>
    </location>
    <ligand>
        <name>substrate</name>
    </ligand>
</feature>
<comment type="domain">
    <text evidence="4">Contains a large N-terminal NADP-binding domain, and a smaller C-terminal substrate-binding domain.</text>
</comment>
<keyword evidence="3 4" id="KW-0119">Carbohydrate metabolism</keyword>
<dbReference type="HAMAP" id="MF_01601">
    <property type="entry name" value="Heptose_epimerase"/>
    <property type="match status" value="1"/>
</dbReference>
<evidence type="ECO:0000256" key="4">
    <source>
        <dbReference type="HAMAP-Rule" id="MF_01601"/>
    </source>
</evidence>
<feature type="active site" description="Proton acceptor" evidence="4">
    <location>
        <position position="143"/>
    </location>
</feature>
<dbReference type="GO" id="GO:0097171">
    <property type="term" value="P:ADP-L-glycero-beta-D-manno-heptose biosynthetic process"/>
    <property type="evidence" value="ECO:0007669"/>
    <property type="project" value="UniProtKB-UniPathway"/>
</dbReference>
<comment type="catalytic activity">
    <reaction evidence="4">
        <text>ADP-D-glycero-beta-D-manno-heptose = ADP-L-glycero-beta-D-manno-heptose</text>
        <dbReference type="Rhea" id="RHEA:17577"/>
        <dbReference type="ChEBI" id="CHEBI:59967"/>
        <dbReference type="ChEBI" id="CHEBI:61506"/>
        <dbReference type="EC" id="5.1.3.20"/>
    </reaction>
</comment>
<dbReference type="Pfam" id="PF01370">
    <property type="entry name" value="Epimerase"/>
    <property type="match status" value="1"/>
</dbReference>
<evidence type="ECO:0000256" key="2">
    <source>
        <dbReference type="ARBA" id="ARBA00023235"/>
    </source>
</evidence>
<feature type="binding site" evidence="4">
    <location>
        <position position="216"/>
    </location>
    <ligand>
        <name>substrate</name>
    </ligand>
</feature>
<dbReference type="EMBL" id="FLUP01000001">
    <property type="protein sequence ID" value="SBW09045.1"/>
    <property type="molecule type" value="Genomic_DNA"/>
</dbReference>
<dbReference type="EC" id="5.1.3.20" evidence="4"/>
<feature type="binding site" evidence="4">
    <location>
        <position position="53"/>
    </location>
    <ligand>
        <name>NADP(+)</name>
        <dbReference type="ChEBI" id="CHEBI:58349"/>
    </ligand>
</feature>
<comment type="subunit">
    <text evidence="4">Homopentamer.</text>
</comment>
<dbReference type="CDD" id="cd05248">
    <property type="entry name" value="ADP_GME_SDR_e"/>
    <property type="match status" value="1"/>
</dbReference>
<dbReference type="GO" id="GO:0008712">
    <property type="term" value="F:ADP-glyceromanno-heptose 6-epimerase activity"/>
    <property type="evidence" value="ECO:0007669"/>
    <property type="project" value="UniProtKB-UniRule"/>
</dbReference>
<comment type="function">
    <text evidence="4">Catalyzes the interconversion between ADP-D-glycero-beta-D-manno-heptose and ADP-L-glycero-beta-D-manno-heptose via an epimerization at carbon 6 of the heptose.</text>
</comment>
<dbReference type="InterPro" id="IPR001509">
    <property type="entry name" value="Epimerase_deHydtase"/>
</dbReference>
<feature type="binding site" evidence="4">
    <location>
        <position position="179"/>
    </location>
    <ligand>
        <name>NADP(+)</name>
        <dbReference type="ChEBI" id="CHEBI:58349"/>
    </ligand>
</feature>
<feature type="binding site" evidence="4">
    <location>
        <position position="147"/>
    </location>
    <ligand>
        <name>NADP(+)</name>
        <dbReference type="ChEBI" id="CHEBI:58349"/>
    </ligand>
</feature>
<dbReference type="InterPro" id="IPR036291">
    <property type="entry name" value="NAD(P)-bd_dom_sf"/>
</dbReference>
<name>A0A212KBY7_9BACT</name>
<feature type="binding site" evidence="4">
    <location>
        <position position="170"/>
    </location>
    <ligand>
        <name>substrate</name>
    </ligand>
</feature>
<evidence type="ECO:0000256" key="3">
    <source>
        <dbReference type="ARBA" id="ARBA00023277"/>
    </source>
</evidence>
<evidence type="ECO:0000313" key="6">
    <source>
        <dbReference type="EMBL" id="SBW09045.1"/>
    </source>
</evidence>
<reference evidence="6" key="1">
    <citation type="submission" date="2016-04" db="EMBL/GenBank/DDBJ databases">
        <authorList>
            <person name="Evans L.H."/>
            <person name="Alamgir A."/>
            <person name="Owens N."/>
            <person name="Weber N.D."/>
            <person name="Virtaneva K."/>
            <person name="Barbian K."/>
            <person name="Babar A."/>
            <person name="Rosenke K."/>
        </authorList>
    </citation>
    <scope>NUCLEOTIDE SEQUENCE</scope>
    <source>
        <strain evidence="6">92-2</strain>
    </source>
</reference>
<dbReference type="SUPFAM" id="SSF51735">
    <property type="entry name" value="NAD(P)-binding Rossmann-fold domains"/>
    <property type="match status" value="1"/>
</dbReference>
<feature type="binding site" evidence="4">
    <location>
        <begin position="75"/>
        <end position="79"/>
    </location>
    <ligand>
        <name>NADP(+)</name>
        <dbReference type="ChEBI" id="CHEBI:58349"/>
    </ligand>
</feature>
<proteinExistence type="inferred from homology"/>
<dbReference type="PANTHER" id="PTHR43103">
    <property type="entry name" value="NUCLEOSIDE-DIPHOSPHATE-SUGAR EPIMERASE"/>
    <property type="match status" value="1"/>
</dbReference>
<organism evidence="6">
    <name type="scientific">uncultured Desulfovibrio sp</name>
    <dbReference type="NCBI Taxonomy" id="167968"/>
    <lineage>
        <taxon>Bacteria</taxon>
        <taxon>Pseudomonadati</taxon>
        <taxon>Thermodesulfobacteriota</taxon>
        <taxon>Desulfovibrionia</taxon>
        <taxon>Desulfovibrionales</taxon>
        <taxon>Desulfovibrionaceae</taxon>
        <taxon>Desulfovibrio</taxon>
        <taxon>environmental samples</taxon>
    </lineage>
</organism>
<dbReference type="Gene3D" id="3.90.25.10">
    <property type="entry name" value="UDP-galactose 4-epimerase, domain 1"/>
    <property type="match status" value="1"/>
</dbReference>
<dbReference type="AlphaFoldDB" id="A0A212KBY7"/>
<evidence type="ECO:0000256" key="1">
    <source>
        <dbReference type="ARBA" id="ARBA00022857"/>
    </source>
</evidence>
<feature type="binding site" evidence="4">
    <location>
        <position position="281"/>
    </location>
    <ligand>
        <name>substrate</name>
    </ligand>
</feature>
<feature type="binding site" evidence="4">
    <location>
        <position position="181"/>
    </location>
    <ligand>
        <name>substrate</name>
    </ligand>
</feature>
<accession>A0A212KBY7</accession>
<feature type="binding site" evidence="4">
    <location>
        <position position="38"/>
    </location>
    <ligand>
        <name>NADP(+)</name>
        <dbReference type="ChEBI" id="CHEBI:58349"/>
    </ligand>
</feature>
<evidence type="ECO:0000259" key="5">
    <source>
        <dbReference type="Pfam" id="PF01370"/>
    </source>
</evidence>
<dbReference type="Gene3D" id="3.40.50.720">
    <property type="entry name" value="NAD(P)-binding Rossmann-like Domain"/>
    <property type="match status" value="1"/>
</dbReference>
<feature type="binding site" evidence="4">
    <location>
        <position position="188"/>
    </location>
    <ligand>
        <name>substrate</name>
    </ligand>
</feature>
<dbReference type="GO" id="GO:0005975">
    <property type="term" value="P:carbohydrate metabolic process"/>
    <property type="evidence" value="ECO:0007669"/>
    <property type="project" value="UniProtKB-UniRule"/>
</dbReference>
<keyword evidence="2 4" id="KW-0413">Isomerase</keyword>
<feature type="binding site" evidence="4">
    <location>
        <begin position="10"/>
        <end position="11"/>
    </location>
    <ligand>
        <name>NADP(+)</name>
        <dbReference type="ChEBI" id="CHEBI:58349"/>
    </ligand>
</feature>
<dbReference type="InterPro" id="IPR011912">
    <property type="entry name" value="Heptose_epim"/>
</dbReference>
<dbReference type="RefSeq" id="WP_227118889.1">
    <property type="nucleotide sequence ID" value="NZ_LT598928.1"/>
</dbReference>
<dbReference type="UniPathway" id="UPA00356">
    <property type="reaction ID" value="UER00440"/>
</dbReference>
<feature type="binding site" evidence="4">
    <location>
        <position position="92"/>
    </location>
    <ligand>
        <name>NADP(+)</name>
        <dbReference type="ChEBI" id="CHEBI:58349"/>
    </ligand>
</feature>
<gene>
    <name evidence="4 6" type="primary">hldD</name>
    <name evidence="6" type="ORF">KM92DES2_12607</name>
</gene>
<dbReference type="PANTHER" id="PTHR43103:SF3">
    <property type="entry name" value="ADP-L-GLYCERO-D-MANNO-HEPTOSE-6-EPIMERASE"/>
    <property type="match status" value="1"/>
</dbReference>